<feature type="compositionally biased region" description="Low complexity" evidence="11">
    <location>
        <begin position="866"/>
        <end position="879"/>
    </location>
</feature>
<evidence type="ECO:0000256" key="3">
    <source>
        <dbReference type="ARBA" id="ARBA00022448"/>
    </source>
</evidence>
<dbReference type="Pfam" id="PF00005">
    <property type="entry name" value="ABC_tran"/>
    <property type="match status" value="2"/>
</dbReference>
<dbReference type="InterPro" id="IPR056227">
    <property type="entry name" value="TMD0_ABC"/>
</dbReference>
<feature type="transmembrane region" description="Helical" evidence="12">
    <location>
        <begin position="943"/>
        <end position="972"/>
    </location>
</feature>
<comment type="subcellular location">
    <subcellularLocation>
        <location evidence="1">Cell membrane</location>
        <topology evidence="1">Multi-pass membrane protein</topology>
    </subcellularLocation>
</comment>
<dbReference type="InterPro" id="IPR050173">
    <property type="entry name" value="ABC_transporter_C-like"/>
</dbReference>
<keyword evidence="4" id="KW-1003">Cell membrane</keyword>
<keyword evidence="7" id="KW-0067">ATP-binding</keyword>
<evidence type="ECO:0000256" key="7">
    <source>
        <dbReference type="ARBA" id="ARBA00022840"/>
    </source>
</evidence>
<feature type="transmembrane region" description="Helical" evidence="12">
    <location>
        <begin position="416"/>
        <end position="434"/>
    </location>
</feature>
<feature type="transmembrane region" description="Helical" evidence="12">
    <location>
        <begin position="899"/>
        <end position="922"/>
    </location>
</feature>
<dbReference type="GeneID" id="55999473"/>
<evidence type="ECO:0000313" key="15">
    <source>
        <dbReference type="EMBL" id="QKX64821.1"/>
    </source>
</evidence>
<dbReference type="InterPro" id="IPR044726">
    <property type="entry name" value="ABCC_6TM_D2"/>
</dbReference>
<evidence type="ECO:0000256" key="2">
    <source>
        <dbReference type="ARBA" id="ARBA00009726"/>
    </source>
</evidence>
<evidence type="ECO:0000256" key="5">
    <source>
        <dbReference type="ARBA" id="ARBA00022692"/>
    </source>
</evidence>
<dbReference type="KEGG" id="trg:TRUGW13939_11997"/>
<keyword evidence="9 12" id="KW-0472">Membrane</keyword>
<dbReference type="PROSITE" id="PS50929">
    <property type="entry name" value="ABC_TM1F"/>
    <property type="match status" value="2"/>
</dbReference>
<evidence type="ECO:0000256" key="10">
    <source>
        <dbReference type="ARBA" id="ARBA00023180"/>
    </source>
</evidence>
<dbReference type="PROSITE" id="PS50893">
    <property type="entry name" value="ABC_TRANSPORTER_2"/>
    <property type="match status" value="2"/>
</dbReference>
<feature type="transmembrane region" description="Helical" evidence="12">
    <location>
        <begin position="1129"/>
        <end position="1152"/>
    </location>
</feature>
<feature type="transmembrane region" description="Helical" evidence="12">
    <location>
        <begin position="38"/>
        <end position="59"/>
    </location>
</feature>
<dbReference type="GO" id="GO:0016887">
    <property type="term" value="F:ATP hydrolysis activity"/>
    <property type="evidence" value="ECO:0007669"/>
    <property type="project" value="InterPro"/>
</dbReference>
<dbReference type="InterPro" id="IPR011527">
    <property type="entry name" value="ABC1_TM_dom"/>
</dbReference>
<evidence type="ECO:0000256" key="12">
    <source>
        <dbReference type="SAM" id="Phobius"/>
    </source>
</evidence>
<comment type="similarity">
    <text evidence="2">Belongs to the ABC transporter superfamily. ABCC family. Conjugate transporter (TC 3.A.1.208) subfamily.</text>
</comment>
<feature type="domain" description="ABC transporter" evidence="13">
    <location>
        <begin position="628"/>
        <end position="853"/>
    </location>
</feature>
<feature type="transmembrane region" description="Helical" evidence="12">
    <location>
        <begin position="71"/>
        <end position="94"/>
    </location>
</feature>
<dbReference type="InterPro" id="IPR027417">
    <property type="entry name" value="P-loop_NTPase"/>
</dbReference>
<evidence type="ECO:0000256" key="4">
    <source>
        <dbReference type="ARBA" id="ARBA00022475"/>
    </source>
</evidence>
<dbReference type="Gene3D" id="3.40.50.300">
    <property type="entry name" value="P-loop containing nucleotide triphosphate hydrolases"/>
    <property type="match status" value="2"/>
</dbReference>
<gene>
    <name evidence="15" type="ORF">TRUGW13939_11997</name>
</gene>
<protein>
    <recommendedName>
        <fullName evidence="17">ABC transporter</fullName>
    </recommendedName>
</protein>
<evidence type="ECO:0000256" key="6">
    <source>
        <dbReference type="ARBA" id="ARBA00022741"/>
    </source>
</evidence>
<name>A0A7H8RGC6_TALRU</name>
<feature type="domain" description="ABC transmembrane type-1" evidence="14">
    <location>
        <begin position="281"/>
        <end position="561"/>
    </location>
</feature>
<dbReference type="PROSITE" id="PS00211">
    <property type="entry name" value="ABC_TRANSPORTER_1"/>
    <property type="match status" value="2"/>
</dbReference>
<evidence type="ECO:0000256" key="9">
    <source>
        <dbReference type="ARBA" id="ARBA00023136"/>
    </source>
</evidence>
<dbReference type="SUPFAM" id="SSF52540">
    <property type="entry name" value="P-loop containing nucleoside triphosphate hydrolases"/>
    <property type="match status" value="2"/>
</dbReference>
<feature type="domain" description="ABC transporter" evidence="13">
    <location>
        <begin position="1224"/>
        <end position="1456"/>
    </location>
</feature>
<evidence type="ECO:0000256" key="11">
    <source>
        <dbReference type="SAM" id="MobiDB-lite"/>
    </source>
</evidence>
<dbReference type="InterPro" id="IPR003439">
    <property type="entry name" value="ABC_transporter-like_ATP-bd"/>
</dbReference>
<dbReference type="InterPro" id="IPR044746">
    <property type="entry name" value="ABCC_6TM_D1"/>
</dbReference>
<dbReference type="GO" id="GO:0140359">
    <property type="term" value="F:ABC-type transporter activity"/>
    <property type="evidence" value="ECO:0007669"/>
    <property type="project" value="InterPro"/>
</dbReference>
<dbReference type="InterPro" id="IPR017871">
    <property type="entry name" value="ABC_transporter-like_CS"/>
</dbReference>
<reference evidence="16" key="1">
    <citation type="submission" date="2020-06" db="EMBL/GenBank/DDBJ databases">
        <title>A chromosome-scale genome assembly of Talaromyces rugulosus W13939.</title>
        <authorList>
            <person name="Wang B."/>
            <person name="Guo L."/>
            <person name="Ye K."/>
            <person name="Wang L."/>
        </authorList>
    </citation>
    <scope>NUCLEOTIDE SEQUENCE [LARGE SCALE GENOMIC DNA]</scope>
    <source>
        <strain evidence="16">W13939</strain>
    </source>
</reference>
<accession>A0A7H8RGC6</accession>
<sequence>MELHRGLNISYRRDTADMAFGPERHDVFDFTLLFEQSILGILPSGLFILVSIARATSLWQVKTCVRAGWLLWAKLAAATTLIWVQIALVVLWALPGTVRTPVSLAGSVLDLIGSFAIVVLSYTEHRRSIKPSTLLVSYLALSVLLELAQTRTLFLRSPDSGPIQALFTASLATKLVLVCLEELQKRPLVTDKTKNLALEATSGPINRSVFWWLNRLFLNGFKSLLQVRDLGSIGNKFDSSRLLAKLDAVWQASDRSGKHVLIKSAFSAFKVPFLAPVVPRLCLAGFGFAQPFLINRVVSFVGESDRGADQRNAVGNAGGLIGATCLVYLGLALSRVIYNHLIFQLITILRGSLVPLIFKKTIGLDTNSAKEGAAVTLMSTDVDGIATGIQLMHEIWASVVELFVAVYLLERQIGPACFLVVIPTVVSVIATNYVTDGIGPARAIWNQAIQKRVSSTSSMLTQIKGLKMMGLTDYIAKSIQDLRASELEVSKIFRAFIVKIVLIANFSDQATPVVVITAAVFWTKSGTDAFGASEAFTSLSIVALVVSPMANLMGSIPNFKASVACFDRIQAFLVLESHENKRIDTSTTGETPSPSTSESDHLVLAQRQEHSDIELPLIRKPHATRLVLEHANFTLKSQTEPVLQGITVSLPKSSCTMLAGPVGCGKSSLLRGILGEIRLSGGTVRVEDVGASIAYCDQTAWLRNISIRDNIIGPGQFDEKWYASVCHACALNDDISQFPLGDKSLVGSGGISLSGGQKQRVAIARALYARRDIVLLDDVFSALDSVTSRTVFNCVVGILRKQGATVLLATNAIHQLPFADNIIVLETSGRIAQSGSFAELQAQDGYVRSLALKTRSSHEIEDIQNADTETTADPAAAKAAGEDESDFTRQTGDRSLYKFYLKSTGIPLSLGFLLIAICCVGVKQMSIVWVRIWTEHGVDQDRGAYFSGYIVFATATIILTGMVGWFVTFLIIPKSAKYLHWLLLDAAVGAPLWYFTTTDSGTILNRFSQDMTLIDQALPMAFFATTIDSLTLLANAAVIASGAQYVAAVIPFCIVALYFLQKYYLRTSRQLRHLDLESKSPLYTHFTETLHGVATIRAFGWQQDFQEGNLRFLDQSQKPFYLLFCVQRWLNVVMDLFVTGIAIVLVSFAVGFTSTTSRGAIGLSMVTLIGFNNSLSRVIMSWTNMETSLGAIARLRNFIRDTPREDSGVQILEAPVSWPSTGFIQVDGLTATYHLEDETVLRDVSLRIQPGQKVGICGRTGSGKSSLLLSLLKLLETQSGSITIDGLDLASVPSVVPRTHLTALPQDSVTLPGTVRTNLDPLETVAADEILIDALSSAGMWETISSRGGLDVDFESLGLSHGQKQLFCLARALLSKSPVVLLDEATSSVDHYSDEQAQKVLREVFKEKTVLVVAHRLETIADLDLVVVMDKGRIVEVGDPRELKSKPDSLFWTLWESRHG</sequence>
<feature type="domain" description="ABC transmembrane type-1" evidence="14">
    <location>
        <begin position="910"/>
        <end position="1187"/>
    </location>
</feature>
<keyword evidence="10" id="KW-0325">Glycoprotein</keyword>
<dbReference type="Pfam" id="PF24357">
    <property type="entry name" value="TMD0_ABC"/>
    <property type="match status" value="1"/>
</dbReference>
<dbReference type="PANTHER" id="PTHR24223">
    <property type="entry name" value="ATP-BINDING CASSETTE SUB-FAMILY C"/>
    <property type="match status" value="1"/>
</dbReference>
<dbReference type="PANTHER" id="PTHR24223:SF399">
    <property type="entry name" value="ABC TRANSPORTER ATNG"/>
    <property type="match status" value="1"/>
</dbReference>
<keyword evidence="6" id="KW-0547">Nucleotide-binding</keyword>
<keyword evidence="3" id="KW-0813">Transport</keyword>
<dbReference type="SMART" id="SM00382">
    <property type="entry name" value="AAA"/>
    <property type="match status" value="2"/>
</dbReference>
<organism evidence="15 16">
    <name type="scientific">Talaromyces rugulosus</name>
    <name type="common">Penicillium rugulosum</name>
    <dbReference type="NCBI Taxonomy" id="121627"/>
    <lineage>
        <taxon>Eukaryota</taxon>
        <taxon>Fungi</taxon>
        <taxon>Dikarya</taxon>
        <taxon>Ascomycota</taxon>
        <taxon>Pezizomycotina</taxon>
        <taxon>Eurotiomycetes</taxon>
        <taxon>Eurotiomycetidae</taxon>
        <taxon>Eurotiales</taxon>
        <taxon>Trichocomaceae</taxon>
        <taxon>Talaromyces</taxon>
        <taxon>Talaromyces sect. Islandici</taxon>
    </lineage>
</organism>
<feature type="region of interest" description="Disordered" evidence="11">
    <location>
        <begin position="863"/>
        <end position="888"/>
    </location>
</feature>
<dbReference type="OrthoDB" id="6500128at2759"/>
<keyword evidence="16" id="KW-1185">Reference proteome</keyword>
<evidence type="ECO:0000256" key="8">
    <source>
        <dbReference type="ARBA" id="ARBA00022989"/>
    </source>
</evidence>
<evidence type="ECO:0008006" key="17">
    <source>
        <dbReference type="Google" id="ProtNLM"/>
    </source>
</evidence>
<feature type="transmembrane region" description="Helical" evidence="12">
    <location>
        <begin position="1045"/>
        <end position="1065"/>
    </location>
</feature>
<dbReference type="EMBL" id="CP055903">
    <property type="protein sequence ID" value="QKX64821.1"/>
    <property type="molecule type" value="Genomic_DNA"/>
</dbReference>
<evidence type="ECO:0000259" key="14">
    <source>
        <dbReference type="PROSITE" id="PS50929"/>
    </source>
</evidence>
<feature type="transmembrane region" description="Helical" evidence="12">
    <location>
        <begin position="978"/>
        <end position="996"/>
    </location>
</feature>
<dbReference type="Gene3D" id="1.20.1560.10">
    <property type="entry name" value="ABC transporter type 1, transmembrane domain"/>
    <property type="match status" value="2"/>
</dbReference>
<evidence type="ECO:0000259" key="13">
    <source>
        <dbReference type="PROSITE" id="PS50893"/>
    </source>
</evidence>
<dbReference type="FunFam" id="1.20.1560.10:FF:000055">
    <property type="entry name" value="ABC multidrug transporter (Eurofung)"/>
    <property type="match status" value="1"/>
</dbReference>
<dbReference type="InterPro" id="IPR036640">
    <property type="entry name" value="ABC1_TM_sf"/>
</dbReference>
<feature type="transmembrane region" description="Helical" evidence="12">
    <location>
        <begin position="313"/>
        <end position="334"/>
    </location>
</feature>
<dbReference type="InterPro" id="IPR003593">
    <property type="entry name" value="AAA+_ATPase"/>
</dbReference>
<dbReference type="Proteomes" id="UP000509510">
    <property type="component" value="Chromosome VI"/>
</dbReference>
<evidence type="ECO:0000313" key="16">
    <source>
        <dbReference type="Proteomes" id="UP000509510"/>
    </source>
</evidence>
<evidence type="ECO:0000256" key="1">
    <source>
        <dbReference type="ARBA" id="ARBA00004651"/>
    </source>
</evidence>
<keyword evidence="8 12" id="KW-1133">Transmembrane helix</keyword>
<dbReference type="CDD" id="cd18579">
    <property type="entry name" value="ABC_6TM_ABCC_D1"/>
    <property type="match status" value="1"/>
</dbReference>
<dbReference type="Pfam" id="PF00664">
    <property type="entry name" value="ABC_membrane"/>
    <property type="match status" value="2"/>
</dbReference>
<dbReference type="RefSeq" id="XP_035350994.1">
    <property type="nucleotide sequence ID" value="XM_035495101.1"/>
</dbReference>
<dbReference type="FunFam" id="1.20.1560.10:FF:000066">
    <property type="entry name" value="ABC multidrug transporter (Eurofung)"/>
    <property type="match status" value="1"/>
</dbReference>
<dbReference type="GO" id="GO:0005524">
    <property type="term" value="F:ATP binding"/>
    <property type="evidence" value="ECO:0007669"/>
    <property type="project" value="UniProtKB-KW"/>
</dbReference>
<dbReference type="SUPFAM" id="SSF90123">
    <property type="entry name" value="ABC transporter transmembrane region"/>
    <property type="match status" value="2"/>
</dbReference>
<proteinExistence type="inferred from homology"/>
<dbReference type="CDD" id="cd18580">
    <property type="entry name" value="ABC_6TM_ABCC_D2"/>
    <property type="match status" value="1"/>
</dbReference>
<dbReference type="GO" id="GO:0005886">
    <property type="term" value="C:plasma membrane"/>
    <property type="evidence" value="ECO:0007669"/>
    <property type="project" value="UniProtKB-SubCell"/>
</dbReference>
<feature type="transmembrane region" description="Helical" evidence="12">
    <location>
        <begin position="100"/>
        <end position="122"/>
    </location>
</feature>
<keyword evidence="5 12" id="KW-0812">Transmembrane</keyword>
<dbReference type="FunFam" id="3.40.50.300:FF:000838">
    <property type="entry name" value="ABC multidrug transporter (Eurofung)"/>
    <property type="match status" value="1"/>
</dbReference>